<evidence type="ECO:0000313" key="4">
    <source>
        <dbReference type="Proteomes" id="UP001139648"/>
    </source>
</evidence>
<comment type="caution">
    <text evidence="3">The sequence shown here is derived from an EMBL/GenBank/DDBJ whole genome shotgun (WGS) entry which is preliminary data.</text>
</comment>
<keyword evidence="2" id="KW-0472">Membrane</keyword>
<evidence type="ECO:0000256" key="1">
    <source>
        <dbReference type="SAM" id="MobiDB-lite"/>
    </source>
</evidence>
<evidence type="ECO:0000256" key="2">
    <source>
        <dbReference type="SAM" id="Phobius"/>
    </source>
</evidence>
<feature type="region of interest" description="Disordered" evidence="1">
    <location>
        <begin position="95"/>
        <end position="116"/>
    </location>
</feature>
<reference evidence="3" key="1">
    <citation type="submission" date="2022-06" db="EMBL/GenBank/DDBJ databases">
        <title>Sequencing the genomes of 1000 actinobacteria strains.</title>
        <authorList>
            <person name="Klenk H.-P."/>
        </authorList>
    </citation>
    <scope>NUCLEOTIDE SEQUENCE</scope>
    <source>
        <strain evidence="3">DSM 46694</strain>
    </source>
</reference>
<dbReference type="EMBL" id="JAMZEB010000002">
    <property type="protein sequence ID" value="MCP2354865.1"/>
    <property type="molecule type" value="Genomic_DNA"/>
</dbReference>
<organism evidence="3 4">
    <name type="scientific">Nonomuraea thailandensis</name>
    <dbReference type="NCBI Taxonomy" id="1188745"/>
    <lineage>
        <taxon>Bacteria</taxon>
        <taxon>Bacillati</taxon>
        <taxon>Actinomycetota</taxon>
        <taxon>Actinomycetes</taxon>
        <taxon>Streptosporangiales</taxon>
        <taxon>Streptosporangiaceae</taxon>
        <taxon>Nonomuraea</taxon>
    </lineage>
</organism>
<dbReference type="AlphaFoldDB" id="A0A9X2K0I8"/>
<name>A0A9X2K0I8_9ACTN</name>
<accession>A0A9X2K0I8</accession>
<feature type="transmembrane region" description="Helical" evidence="2">
    <location>
        <begin position="67"/>
        <end position="89"/>
    </location>
</feature>
<evidence type="ECO:0000313" key="3">
    <source>
        <dbReference type="EMBL" id="MCP2354865.1"/>
    </source>
</evidence>
<keyword evidence="2" id="KW-0812">Transmembrane</keyword>
<proteinExistence type="predicted"/>
<gene>
    <name evidence="3" type="ORF">HD597_001885</name>
</gene>
<sequence>MDAVTAAGLGAVGGAVIDSRPYEPRPARTRRDLTLWQRHWTSLLGLPPPAPGPPRERRPWTLSVGRVLLPLAVTGTAIAFGMVVIRPIAGPGPTDVGNPGGTFTADPGGPDTARPGMTTPAAGSALFDEVVALPLPAGADEPGPWRLTRAGVAAAALDDADFVLTRDAIYVAENRAFVVTSRERCLSPARGGTVAGGRVRPHQRLCILTRASDLAYVVFDEPAGGEVNAAITVRAAG</sequence>
<keyword evidence="4" id="KW-1185">Reference proteome</keyword>
<dbReference type="RefSeq" id="WP_253741473.1">
    <property type="nucleotide sequence ID" value="NZ_BAABKA010000050.1"/>
</dbReference>
<protein>
    <submittedName>
        <fullName evidence="3">Uncharacterized protein</fullName>
    </submittedName>
</protein>
<keyword evidence="2" id="KW-1133">Transmembrane helix</keyword>
<dbReference type="Proteomes" id="UP001139648">
    <property type="component" value="Unassembled WGS sequence"/>
</dbReference>